<evidence type="ECO:0000313" key="1">
    <source>
        <dbReference type="EMBL" id="KAK8094978.1"/>
    </source>
</evidence>
<keyword evidence="2" id="KW-1185">Reference proteome</keyword>
<evidence type="ECO:0000313" key="2">
    <source>
        <dbReference type="Proteomes" id="UP001433268"/>
    </source>
</evidence>
<dbReference type="EMBL" id="JAQQWN010000002">
    <property type="protein sequence ID" value="KAK8094978.1"/>
    <property type="molecule type" value="Genomic_DNA"/>
</dbReference>
<comment type="caution">
    <text evidence="1">The sequence shown here is derived from an EMBL/GenBank/DDBJ whole genome shotgun (WGS) entry which is preliminary data.</text>
</comment>
<accession>A0ABR1XEK8</accession>
<gene>
    <name evidence="1" type="ORF">PG997_001663</name>
</gene>
<dbReference type="GeneID" id="92039038"/>
<organism evidence="1 2">
    <name type="scientific">Apiospora hydei</name>
    <dbReference type="NCBI Taxonomy" id="1337664"/>
    <lineage>
        <taxon>Eukaryota</taxon>
        <taxon>Fungi</taxon>
        <taxon>Dikarya</taxon>
        <taxon>Ascomycota</taxon>
        <taxon>Pezizomycotina</taxon>
        <taxon>Sordariomycetes</taxon>
        <taxon>Xylariomycetidae</taxon>
        <taxon>Amphisphaeriales</taxon>
        <taxon>Apiosporaceae</taxon>
        <taxon>Apiospora</taxon>
    </lineage>
</organism>
<dbReference type="RefSeq" id="XP_066675751.1">
    <property type="nucleotide sequence ID" value="XM_066805978.1"/>
</dbReference>
<sequence length="441" mass="50918">MADSEAYIPWDLLIANLACASIHPSAYPTADLHQHRPYFLPCKHPEQGEDLNEFVEVLSAILADSTAHERKKYPEHHEAVADNDEVVIPDADAVVIASHLRRFHSRSKLDKRRYRQSKKKPLQLRPCAHVDDTTDCRCALRFEERRMSTFLYPFEQEDCYDLDESFRDAFLGLEFLKATLIYGDMNPVFRICTHPRVDILRGWATPTCDCCNPGSIGWDMVCKYALHTYIGLNFIRRFSDLFAQADGEGNSPDFRFTIAYGDMVEFATTSNLASHIPHYLHRHFVGIKDDQCYSSLYKPCGPIDPPYMPSAEELEEIRSVLFQMGLPMELVGLVLGFTGYEETRALNVPHDPFHKRNREQLDRYLGECWEVLMRCGMMAEALGDEIPWDMLVAGTIRKLLFDTTDNFEGHEDIHYKVYDDVWSRGLRGSEYYGTIFVQNYY</sequence>
<protein>
    <submittedName>
        <fullName evidence="1">Uncharacterized protein</fullName>
    </submittedName>
</protein>
<name>A0ABR1XEK8_9PEZI</name>
<proteinExistence type="predicted"/>
<dbReference type="Proteomes" id="UP001433268">
    <property type="component" value="Unassembled WGS sequence"/>
</dbReference>
<reference evidence="1 2" key="1">
    <citation type="submission" date="2023-01" db="EMBL/GenBank/DDBJ databases">
        <title>Analysis of 21 Apiospora genomes using comparative genomics revels a genus with tremendous synthesis potential of carbohydrate active enzymes and secondary metabolites.</title>
        <authorList>
            <person name="Sorensen T."/>
        </authorList>
    </citation>
    <scope>NUCLEOTIDE SEQUENCE [LARGE SCALE GENOMIC DNA]</scope>
    <source>
        <strain evidence="1 2">CBS 114990</strain>
    </source>
</reference>